<dbReference type="Pfam" id="PF13374">
    <property type="entry name" value="TPR_10"/>
    <property type="match status" value="2"/>
</dbReference>
<accession>A0ABT6A1T6</accession>
<evidence type="ECO:0000313" key="1">
    <source>
        <dbReference type="EMBL" id="MDF3298417.1"/>
    </source>
</evidence>
<comment type="caution">
    <text evidence="1">The sequence shown here is derived from an EMBL/GenBank/DDBJ whole genome shotgun (WGS) entry which is preliminary data.</text>
</comment>
<dbReference type="InterPro" id="IPR011990">
    <property type="entry name" value="TPR-like_helical_dom_sf"/>
</dbReference>
<dbReference type="Gene3D" id="1.25.40.10">
    <property type="entry name" value="Tetratricopeptide repeat domain"/>
    <property type="match status" value="3"/>
</dbReference>
<dbReference type="SUPFAM" id="SSF81901">
    <property type="entry name" value="HCP-like"/>
    <property type="match status" value="1"/>
</dbReference>
<dbReference type="InterPro" id="IPR050767">
    <property type="entry name" value="Sel1_AlgK"/>
</dbReference>
<dbReference type="PANTHER" id="PTHR11102:SF160">
    <property type="entry name" value="ERAD-ASSOCIATED E3 UBIQUITIN-PROTEIN LIGASE COMPONENT HRD3"/>
    <property type="match status" value="1"/>
</dbReference>
<protein>
    <submittedName>
        <fullName evidence="1">Tetratricopeptide repeat protein</fullName>
    </submittedName>
</protein>
<dbReference type="Proteomes" id="UP001221150">
    <property type="component" value="Unassembled WGS sequence"/>
</dbReference>
<organism evidence="1 2">
    <name type="scientific">Streptomyces tropicalis</name>
    <dbReference type="NCBI Taxonomy" id="3034234"/>
    <lineage>
        <taxon>Bacteria</taxon>
        <taxon>Bacillati</taxon>
        <taxon>Actinomycetota</taxon>
        <taxon>Actinomycetes</taxon>
        <taxon>Kitasatosporales</taxon>
        <taxon>Streptomycetaceae</taxon>
        <taxon>Streptomyces</taxon>
    </lineage>
</organism>
<dbReference type="InterPro" id="IPR006597">
    <property type="entry name" value="Sel1-like"/>
</dbReference>
<dbReference type="SMART" id="SM00671">
    <property type="entry name" value="SEL1"/>
    <property type="match status" value="4"/>
</dbReference>
<keyword evidence="2" id="KW-1185">Reference proteome</keyword>
<proteinExistence type="predicted"/>
<evidence type="ECO:0000313" key="2">
    <source>
        <dbReference type="Proteomes" id="UP001221150"/>
    </source>
</evidence>
<gene>
    <name evidence="1" type="ORF">P3H78_07175</name>
</gene>
<dbReference type="EMBL" id="JARJBB010000003">
    <property type="protein sequence ID" value="MDF3298417.1"/>
    <property type="molecule type" value="Genomic_DNA"/>
</dbReference>
<sequence>MPEAPPAQVPPAGAGGVESRGTAVYEMHRPVRRVPVRALPGDAPFELSLAVHSQLTLIASPGLADHSAEAVRIPLTGHNLLLSVSPTGPDEVVVRSLHAEVTDRRPLSADGVSSARPRMPDMVMSADLLESVQRAVQAYRRLRSPGIALDLDGHPVAAVSLGGAAVLPLTVAPGASGLLVCAPVTDDRRWVHWRLHAEIECAGRILRPHWDLTVTAASGLSRFSAGAAPEPAPVHHVHPDHWDPRNPDRHPAEVPSEGQRFEVVAHLTEDGRAIMTVPSVPAPEPEPPGAADLVRRGDALARSGDPARAAAAYRKAADAGSGPAAYALGRLLQDLGDRPGAVAWYERAAARRVSPAYNNLGVMALLRGDLDEAECRFRQGMDVGDWVAAVGLGAVLERRGDEAGAESVWRLAGGQKAPNATQNLGVLLQRQGRQEEADELFARAADEGDAQAAVRVGVSRMQQGELDDAERWLRRAAEAGDAFGAFCLGLLLLRSGRDGEGEGWWERAALRLDALRQEAGAVRDAETSGTTFMTGAPAESGEAQSAFRLGARCFGRRDFAAAERWWTLGARAGHPDAALGLVELALNVRGDVAACLEWASHAVGLDALPAARLEELASAMFTLAAKLVEAPAPHGGPLAAARACSVAAAAYGRLTAHDAAHRPAWESTVHLLAHLAGRSGSAEGRRMAAVAEARLRGAPGTAAGTPETDR</sequence>
<dbReference type="RefSeq" id="WP_276107967.1">
    <property type="nucleotide sequence ID" value="NZ_JARJBB010000003.1"/>
</dbReference>
<reference evidence="1 2" key="1">
    <citation type="submission" date="2023-03" db="EMBL/GenBank/DDBJ databases">
        <title>Draft genome sequence of Streptomyces sp. K1PA1 isolated from peat swamp forest in Thailand.</title>
        <authorList>
            <person name="Klaysubun C."/>
            <person name="Duangmal K."/>
        </authorList>
    </citation>
    <scope>NUCLEOTIDE SEQUENCE [LARGE SCALE GENOMIC DNA]</scope>
    <source>
        <strain evidence="1 2">K1PA1</strain>
    </source>
</reference>
<dbReference type="PANTHER" id="PTHR11102">
    <property type="entry name" value="SEL-1-LIKE PROTEIN"/>
    <property type="match status" value="1"/>
</dbReference>
<name>A0ABT6A1T6_9ACTN</name>